<accession>A0A2B7Y6N2</accession>
<name>A0A2B7Y6N2_9EURO</name>
<keyword evidence="5" id="KW-1185">Reference proteome</keyword>
<dbReference type="Proteomes" id="UP000223968">
    <property type="component" value="Unassembled WGS sequence"/>
</dbReference>
<dbReference type="SUPFAM" id="SSF52317">
    <property type="entry name" value="Class I glutamine amidotransferase-like"/>
    <property type="match status" value="1"/>
</dbReference>
<evidence type="ECO:0000313" key="4">
    <source>
        <dbReference type="EMBL" id="PGH16681.1"/>
    </source>
</evidence>
<dbReference type="Gene3D" id="3.40.50.880">
    <property type="match status" value="1"/>
</dbReference>
<dbReference type="Pfam" id="PF09825">
    <property type="entry name" value="BPL_N"/>
    <property type="match status" value="1"/>
</dbReference>
<feature type="domain" description="BPL/LPL catalytic" evidence="3">
    <location>
        <begin position="430"/>
        <end position="642"/>
    </location>
</feature>
<dbReference type="InterPro" id="IPR004143">
    <property type="entry name" value="BPL_LPL_catalytic"/>
</dbReference>
<proteinExistence type="inferred from homology"/>
<dbReference type="NCBIfam" id="TIGR00121">
    <property type="entry name" value="birA_ligase"/>
    <property type="match status" value="1"/>
</dbReference>
<dbReference type="GO" id="GO:0005737">
    <property type="term" value="C:cytoplasm"/>
    <property type="evidence" value="ECO:0007669"/>
    <property type="project" value="TreeGrafter"/>
</dbReference>
<dbReference type="SUPFAM" id="SSF55681">
    <property type="entry name" value="Class II aaRS and biotin synthetases"/>
    <property type="match status" value="1"/>
</dbReference>
<dbReference type="InterPro" id="IPR019197">
    <property type="entry name" value="Biotin-prot_ligase_N"/>
</dbReference>
<dbReference type="PANTHER" id="PTHR12835:SF5">
    <property type="entry name" value="BIOTIN--PROTEIN LIGASE"/>
    <property type="match status" value="1"/>
</dbReference>
<comment type="similarity">
    <text evidence="1">Belongs to the biotin--protein ligase family.</text>
</comment>
<evidence type="ECO:0000313" key="5">
    <source>
        <dbReference type="Proteomes" id="UP000223968"/>
    </source>
</evidence>
<dbReference type="InterPro" id="IPR029062">
    <property type="entry name" value="Class_I_gatase-like"/>
</dbReference>
<protein>
    <submittedName>
        <fullName evidence="4">Biotin-[acetyl-CoA-carboxylase] ligase</fullName>
    </submittedName>
</protein>
<dbReference type="InterPro" id="IPR045864">
    <property type="entry name" value="aa-tRNA-synth_II/BPL/LPL"/>
</dbReference>
<dbReference type="EMBL" id="PDNB01000015">
    <property type="protein sequence ID" value="PGH16681.1"/>
    <property type="molecule type" value="Genomic_DNA"/>
</dbReference>
<dbReference type="OrthoDB" id="10250105at2759"/>
<dbReference type="PROSITE" id="PS51733">
    <property type="entry name" value="BPL_LPL_CATALYTIC"/>
    <property type="match status" value="1"/>
</dbReference>
<dbReference type="Pfam" id="PF03099">
    <property type="entry name" value="BPL_LplA_LipB"/>
    <property type="match status" value="1"/>
</dbReference>
<evidence type="ECO:0000259" key="3">
    <source>
        <dbReference type="PROSITE" id="PS51733"/>
    </source>
</evidence>
<dbReference type="PANTHER" id="PTHR12835">
    <property type="entry name" value="BIOTIN PROTEIN LIGASE"/>
    <property type="match status" value="1"/>
</dbReference>
<evidence type="ECO:0000256" key="2">
    <source>
        <dbReference type="ARBA" id="ARBA00022598"/>
    </source>
</evidence>
<dbReference type="GO" id="GO:0004077">
    <property type="term" value="F:biotin--[biotin carboxyl-carrier protein] ligase activity"/>
    <property type="evidence" value="ECO:0007669"/>
    <property type="project" value="InterPro"/>
</dbReference>
<gene>
    <name evidence="4" type="ORF">AJ79_01553</name>
</gene>
<dbReference type="CDD" id="cd03144">
    <property type="entry name" value="GATase1_ScBLP_like"/>
    <property type="match status" value="1"/>
</dbReference>
<reference evidence="4 5" key="1">
    <citation type="submission" date="2017-10" db="EMBL/GenBank/DDBJ databases">
        <title>Comparative genomics in systemic dimorphic fungi from Ajellomycetaceae.</title>
        <authorList>
            <person name="Munoz J.F."/>
            <person name="Mcewen J.G."/>
            <person name="Clay O.K."/>
            <person name="Cuomo C.A."/>
        </authorList>
    </citation>
    <scope>NUCLEOTIDE SEQUENCE [LARGE SCALE GENOMIC DNA]</scope>
    <source>
        <strain evidence="4 5">UAMH5409</strain>
    </source>
</reference>
<comment type="caution">
    <text evidence="4">The sequence shown here is derived from an EMBL/GenBank/DDBJ whole genome shotgun (WGS) entry which is preliminary data.</text>
</comment>
<sequence length="723" mass="78987">MTTINPVLLSKRLNVLVYSGAQTYPDWKKNILTPATPGNGTTVEAVRHCLYSLRRLLAANYAVIPVTGEMIINEPWTASCALLVIPGGADQPYCKTLNGAGNRRISQFVQRGGAYLGFCAGGYYASKRCEFEVGDKKLQVIGERELAFFPGTCRGGAFPGFVYDSEDGARAAELKVSKSALSSGALPDVFKCYYNGGGVFVDAAKYADQGVEVLANYTEELNVDSGEGAAAVIHCKVGEGAAILTGTHPEFVFSAKPVDSGELTKPRFAASNLDRDADGPGYRKVVDDLAADDEPRVDFLKACLTKLGLRVNQDSSTIPSLSRLHLSSNPQGGAGLISELRDIITVTDGQEYIKDDVDTFHLEQPSSIGMKDLAESLPETVNENTDQGSDADRIVDYNSVVKNVVVHDDIPNPKSTPYFNHHAFYAHLKEYRSQSKEVIQHFGSNILYGEVVTSTSTLLEKNTQMLRRLPQGFTATATVQVAGRGRGSNVWVSPSGQLMFSTVIRHSVEDMSRAPVVFIQYIAAIAIAQGVKSYDKGYENMPVKLKWPNDIYALDPTDPTGKSYTKITGILVNAHYSSSEYIAVVGIGINALNPSPTTSLNALLSALTQQQSAKNKNLAPITLERLLARILTTFEALYTRFLRTGFDSEFLDMYYADWLHMDQIVTLEAEGGVRARIKGITSDYGLLVAEELGWEDRATGKRWELQSDSNSFDFFKGLVKRKI</sequence>
<evidence type="ECO:0000256" key="1">
    <source>
        <dbReference type="ARBA" id="ARBA00009934"/>
    </source>
</evidence>
<dbReference type="STRING" id="1447875.A0A2B7Y6N2"/>
<dbReference type="InterPro" id="IPR004408">
    <property type="entry name" value="Biotin_CoA_COase_ligase"/>
</dbReference>
<keyword evidence="2 4" id="KW-0436">Ligase</keyword>
<dbReference type="AlphaFoldDB" id="A0A2B7Y6N2"/>
<organism evidence="4 5">
    <name type="scientific">Helicocarpus griseus UAMH5409</name>
    <dbReference type="NCBI Taxonomy" id="1447875"/>
    <lineage>
        <taxon>Eukaryota</taxon>
        <taxon>Fungi</taxon>
        <taxon>Dikarya</taxon>
        <taxon>Ascomycota</taxon>
        <taxon>Pezizomycotina</taxon>
        <taxon>Eurotiomycetes</taxon>
        <taxon>Eurotiomycetidae</taxon>
        <taxon>Onygenales</taxon>
        <taxon>Ajellomycetaceae</taxon>
        <taxon>Helicocarpus</taxon>
    </lineage>
</organism>
<dbReference type="Gene3D" id="3.30.930.10">
    <property type="entry name" value="Bira Bifunctional Protein, Domain 2"/>
    <property type="match status" value="1"/>
</dbReference>